<dbReference type="RefSeq" id="XP_031056693.1">
    <property type="nucleotide sequence ID" value="XM_031213735.1"/>
</dbReference>
<gene>
    <name evidence="4" type="ORF">FOIG_12797</name>
</gene>
<dbReference type="InterPro" id="IPR046797">
    <property type="entry name" value="PDDEXK_12"/>
</dbReference>
<sequence length="378" mass="41345">MSSASGRSGASSPRKQLAAMALSSHGVETRAMSDPSGLPPSLVDMRTKLLQLSRGRGILGERAGEYTGRNSCGALHPDMAAIYEDKEFCCSARRDELGLTPSPGDAVYILECAGDCLRMGRSEAAWNHEVHFPLLCLALRNRSKGTFQRLVNVKSCSSASIIPDYRIRFAPDKKIDFRVYLDPHHDPNDTNIASTVDAVRAHLPGLSINPTDDLSLLSNPIAIPIETKRPGDGLDTANLQVATFLTAHLTLLQRLLDVGAPVPVQDGEKAPSVDDLGSLPGLIVQGNTWNFIAASRQDSRIVSLPLVIVGAVLIVLGDLVRNLTRFNGRHIRYLPNHRIFTITAPMDWYYILAMATTRHAKSCYSCSITRWTSWMKMS</sequence>
<reference evidence="4" key="2">
    <citation type="submission" date="2012-05" db="EMBL/GenBank/DDBJ databases">
        <title>The Genome Annotation of Fusarium oxysporum II5.</title>
        <authorList>
            <consortium name="The Broad Institute Genomics Platform"/>
            <person name="Ma L.-J."/>
            <person name="Corby-Kistler H."/>
            <person name="Broz K."/>
            <person name="Gale L.R."/>
            <person name="Jonkers W."/>
            <person name="O'Donnell K."/>
            <person name="Ploetz R."/>
            <person name="Steinberg C."/>
            <person name="Schwartz D.C."/>
            <person name="VanEtten H."/>
            <person name="Zhou S."/>
            <person name="Young S.K."/>
            <person name="Zeng Q."/>
            <person name="Gargeya S."/>
            <person name="Fitzgerald M."/>
            <person name="Abouelleil A."/>
            <person name="Alvarado L."/>
            <person name="Chapman S.B."/>
            <person name="Gainer-Dewar J."/>
            <person name="Goldberg J."/>
            <person name="Griggs A."/>
            <person name="Gujja S."/>
            <person name="Hansen M."/>
            <person name="Howarth C."/>
            <person name="Imamovic A."/>
            <person name="Ireland A."/>
            <person name="Larimer J."/>
            <person name="McCowan C."/>
            <person name="Murphy C."/>
            <person name="Pearson M."/>
            <person name="Poon T.W."/>
            <person name="Priest M."/>
            <person name="Roberts A."/>
            <person name="Saif S."/>
            <person name="Shea T."/>
            <person name="Sykes S."/>
            <person name="Wortman J."/>
            <person name="Nusbaum C."/>
            <person name="Birren B."/>
        </authorList>
    </citation>
    <scope>NUCLEOTIDE SEQUENCE</scope>
    <source>
        <strain evidence="4">54006</strain>
    </source>
</reference>
<keyword evidence="2" id="KW-1133">Transmembrane helix</keyword>
<dbReference type="Pfam" id="PF20516">
    <property type="entry name" value="PDDEXK_12"/>
    <property type="match status" value="1"/>
</dbReference>
<evidence type="ECO:0000313" key="4">
    <source>
        <dbReference type="EMBL" id="EXL94603.1"/>
    </source>
</evidence>
<dbReference type="EMBL" id="JH658297">
    <property type="protein sequence ID" value="EXL94603.1"/>
    <property type="molecule type" value="Genomic_DNA"/>
</dbReference>
<evidence type="ECO:0000256" key="1">
    <source>
        <dbReference type="SAM" id="MobiDB-lite"/>
    </source>
</evidence>
<keyword evidence="2" id="KW-0812">Transmembrane</keyword>
<evidence type="ECO:0000256" key="2">
    <source>
        <dbReference type="SAM" id="Phobius"/>
    </source>
</evidence>
<organism evidence="4">
    <name type="scientific">Fusarium odoratissimum (strain NRRL 54006)</name>
    <dbReference type="NCBI Taxonomy" id="1089451"/>
    <lineage>
        <taxon>Eukaryota</taxon>
        <taxon>Fungi</taxon>
        <taxon>Dikarya</taxon>
        <taxon>Ascomycota</taxon>
        <taxon>Pezizomycotina</taxon>
        <taxon>Sordariomycetes</taxon>
        <taxon>Hypocreomycetidae</taxon>
        <taxon>Hypocreales</taxon>
        <taxon>Nectriaceae</taxon>
        <taxon>Fusarium</taxon>
        <taxon>Fusarium oxysporum species complex</taxon>
        <taxon>Fusarium oxysporum f. sp. cubense (strain race 4)</taxon>
    </lineage>
</organism>
<feature type="compositionally biased region" description="Low complexity" evidence="1">
    <location>
        <begin position="1"/>
        <end position="12"/>
    </location>
</feature>
<dbReference type="VEuPathDB" id="FungiDB:FOIG_12797"/>
<evidence type="ECO:0000259" key="3">
    <source>
        <dbReference type="Pfam" id="PF20516"/>
    </source>
</evidence>
<proteinExistence type="predicted"/>
<name>X0J080_FUSO5</name>
<reference evidence="4" key="1">
    <citation type="submission" date="2011-11" db="EMBL/GenBank/DDBJ databases">
        <title>The Genome Sequence of Fusarium oxysporum II5.</title>
        <authorList>
            <consortium name="The Broad Institute Genome Sequencing Platform"/>
            <person name="Ma L.-J."/>
            <person name="Gale L.R."/>
            <person name="Schwartz D.C."/>
            <person name="Zhou S."/>
            <person name="Corby-Kistler H."/>
            <person name="Young S.K."/>
            <person name="Zeng Q."/>
            <person name="Gargeya S."/>
            <person name="Fitzgerald M."/>
            <person name="Haas B."/>
            <person name="Abouelleil A."/>
            <person name="Alvarado L."/>
            <person name="Arachchi H.M."/>
            <person name="Berlin A."/>
            <person name="Brown A."/>
            <person name="Chapman S.B."/>
            <person name="Chen Z."/>
            <person name="Dunbar C."/>
            <person name="Freedman E."/>
            <person name="Gearin G."/>
            <person name="Goldberg J."/>
            <person name="Griggs A."/>
            <person name="Gujja S."/>
            <person name="Heiman D."/>
            <person name="Howarth C."/>
            <person name="Larson L."/>
            <person name="Lui A."/>
            <person name="MacDonald P.J.P."/>
            <person name="Montmayeur A."/>
            <person name="Murphy C."/>
            <person name="Neiman D."/>
            <person name="Pearson M."/>
            <person name="Priest M."/>
            <person name="Roberts A."/>
            <person name="Saif S."/>
            <person name="Shea T."/>
            <person name="Shenoy N."/>
            <person name="Sisk P."/>
            <person name="Stolte C."/>
            <person name="Sykes S."/>
            <person name="Wortman J."/>
            <person name="Nusbaum C."/>
            <person name="Birren B."/>
        </authorList>
    </citation>
    <scope>NUCLEOTIDE SEQUENCE [LARGE SCALE GENOMIC DNA]</scope>
    <source>
        <strain evidence="4">54006</strain>
    </source>
</reference>
<protein>
    <recommendedName>
        <fullName evidence="3">PD-(D/E)XK nuclease-like domain-containing protein</fullName>
    </recommendedName>
</protein>
<accession>X0J080</accession>
<feature type="transmembrane region" description="Helical" evidence="2">
    <location>
        <begin position="301"/>
        <end position="320"/>
    </location>
</feature>
<dbReference type="AlphaFoldDB" id="X0J080"/>
<feature type="domain" description="PD-(D/E)XK nuclease-like" evidence="3">
    <location>
        <begin position="84"/>
        <end position="298"/>
    </location>
</feature>
<feature type="region of interest" description="Disordered" evidence="1">
    <location>
        <begin position="1"/>
        <end position="21"/>
    </location>
</feature>
<dbReference type="HOGENOM" id="CLU_027219_1_0_1"/>
<keyword evidence="2" id="KW-0472">Membrane</keyword>
<dbReference type="Proteomes" id="UP000030685">
    <property type="component" value="Unassembled WGS sequence"/>
</dbReference>
<dbReference type="GeneID" id="42037972"/>